<evidence type="ECO:0000313" key="2">
    <source>
        <dbReference type="EMBL" id="CAD9367126.1"/>
    </source>
</evidence>
<protein>
    <submittedName>
        <fullName evidence="2">Uncharacterized protein</fullName>
    </submittedName>
</protein>
<dbReference type="AlphaFoldDB" id="A0A7S2AGA3"/>
<feature type="region of interest" description="Disordered" evidence="1">
    <location>
        <begin position="206"/>
        <end position="231"/>
    </location>
</feature>
<feature type="region of interest" description="Disordered" evidence="1">
    <location>
        <begin position="246"/>
        <end position="295"/>
    </location>
</feature>
<reference evidence="2" key="1">
    <citation type="submission" date="2021-01" db="EMBL/GenBank/DDBJ databases">
        <authorList>
            <person name="Corre E."/>
            <person name="Pelletier E."/>
            <person name="Niang G."/>
            <person name="Scheremetjew M."/>
            <person name="Finn R."/>
            <person name="Kale V."/>
            <person name="Holt S."/>
            <person name="Cochrane G."/>
            <person name="Meng A."/>
            <person name="Brown T."/>
            <person name="Cohen L."/>
        </authorList>
    </citation>
    <scope>NUCLEOTIDE SEQUENCE</scope>
    <source>
        <strain evidence="2">CCMP2222</strain>
    </source>
</reference>
<name>A0A7S2AGA3_9DINO</name>
<sequence>MSWYVGQDGRKLWVEREELVYTVGEIEGELPLEVLTYLSTNSQKPVFAEHIIEDDVGGSKKGKKAKDKLPGRQRGFVVRMDQDERSRILQAFRPAAEKLIASGAVSRIDVDDGASTSRKKKDRKDEDEQPSLLQTLGPNECRVETTARCRHNAHGDGFRIEVAEGGVQQRLHAFTPGGQLPPETWHARLVEAVEKSGSRVMLGRMVGEEGPGDGRGGRSGKAGAPDGQRDAEDAWLESLMGRCMISAGERPRGSEAVVEPAAPTTAEGEAEAAEGTPAPAPKKAPGPLPPWLRRR</sequence>
<accession>A0A7S2AGA3</accession>
<feature type="region of interest" description="Disordered" evidence="1">
    <location>
        <begin position="110"/>
        <end position="137"/>
    </location>
</feature>
<proteinExistence type="predicted"/>
<feature type="compositionally biased region" description="Low complexity" evidence="1">
    <location>
        <begin position="259"/>
        <end position="277"/>
    </location>
</feature>
<evidence type="ECO:0000256" key="1">
    <source>
        <dbReference type="SAM" id="MobiDB-lite"/>
    </source>
</evidence>
<dbReference type="EMBL" id="HBGQ01006300">
    <property type="protein sequence ID" value="CAD9367126.1"/>
    <property type="molecule type" value="Transcribed_RNA"/>
</dbReference>
<gene>
    <name evidence="2" type="ORF">AAND1436_LOCUS3201</name>
</gene>
<organism evidence="2">
    <name type="scientific">Alexandrium andersonii</name>
    <dbReference type="NCBI Taxonomy" id="327968"/>
    <lineage>
        <taxon>Eukaryota</taxon>
        <taxon>Sar</taxon>
        <taxon>Alveolata</taxon>
        <taxon>Dinophyceae</taxon>
        <taxon>Gonyaulacales</taxon>
        <taxon>Pyrocystaceae</taxon>
        <taxon>Alexandrium</taxon>
    </lineage>
</organism>
<feature type="compositionally biased region" description="Pro residues" evidence="1">
    <location>
        <begin position="278"/>
        <end position="295"/>
    </location>
</feature>